<dbReference type="SUPFAM" id="SSF55785">
    <property type="entry name" value="PYP-like sensor domain (PAS domain)"/>
    <property type="match status" value="1"/>
</dbReference>
<accession>A0A941BQI1</accession>
<evidence type="ECO:0000256" key="9">
    <source>
        <dbReference type="ARBA" id="ARBA00029447"/>
    </source>
</evidence>
<dbReference type="InterPro" id="IPR013655">
    <property type="entry name" value="PAS_fold_3"/>
</dbReference>
<keyword evidence="8 11" id="KW-0472">Membrane</keyword>
<keyword evidence="10" id="KW-0807">Transducer</keyword>
<dbReference type="SMART" id="SM00304">
    <property type="entry name" value="HAMP"/>
    <property type="match status" value="1"/>
</dbReference>
<dbReference type="CDD" id="cd11386">
    <property type="entry name" value="MCP_signal"/>
    <property type="match status" value="1"/>
</dbReference>
<dbReference type="InterPro" id="IPR001610">
    <property type="entry name" value="PAC"/>
</dbReference>
<evidence type="ECO:0000259" key="13">
    <source>
        <dbReference type="PROSITE" id="PS50112"/>
    </source>
</evidence>
<dbReference type="AlphaFoldDB" id="A0A941BQI1"/>
<dbReference type="CDD" id="cd06225">
    <property type="entry name" value="HAMP"/>
    <property type="match status" value="1"/>
</dbReference>
<dbReference type="NCBIfam" id="TIGR00229">
    <property type="entry name" value="sensory_box"/>
    <property type="match status" value="1"/>
</dbReference>
<dbReference type="InterPro" id="IPR051310">
    <property type="entry name" value="MCP_chemotaxis"/>
</dbReference>
<dbReference type="SMART" id="SM00283">
    <property type="entry name" value="MA"/>
    <property type="match status" value="1"/>
</dbReference>
<dbReference type="InterPro" id="IPR035965">
    <property type="entry name" value="PAS-like_dom_sf"/>
</dbReference>
<dbReference type="Gene3D" id="3.30.450.20">
    <property type="entry name" value="PAS domain"/>
    <property type="match status" value="1"/>
</dbReference>
<sequence length="519" mass="55606">MRQNLPVSQREYPMADGETLVSTTDLDSIITYCNPAFVRISGFDKDELIGQPHNLVRHPDMPEEAFRDLWATVKSGRTWSACVKNRRKDGDHYWVLANVTPIVRDGRTVGYMSVRTKPSADQVREAEALYARMRDEKRAGRLDTVLKGAEVTRAGWRGAVRQATRIGLRGRIAMATLMPACLAVALGQRDLGHDWVAWVAALAALSLAAVMAWWLTTSIRRPLEQVTAIAARIAAGDLTQTVPTSRADEIGLLLRAVNQLNVNLQAIVGDVRREVDGIGHASRDVAAGSQDLSQRTESQASSLQQTAASVEQLDGTVKNNAESARAANRLAHDAARVADAGGAEMDEVVATMGRIDLASRRIADIIQVIDGIAFQTNILALNAAVEAARAGEQGRGFAVVAAEVRSLAQRSAEAAKEIKGLISQSGDQVAEGSRTVASAGETMKQIVASVDRVSKLIAEIATGTEQQACGITQVNQAVALLDTATQQNAALVEQSAAAAGMLNQQAAVLTESVRIFHLR</sequence>
<dbReference type="EMBL" id="JAGQDE010000006">
    <property type="protein sequence ID" value="MBQ0959130.1"/>
    <property type="molecule type" value="Genomic_DNA"/>
</dbReference>
<dbReference type="Pfam" id="PF08447">
    <property type="entry name" value="PAS_3"/>
    <property type="match status" value="1"/>
</dbReference>
<gene>
    <name evidence="15" type="ORF">KAK06_09165</name>
</gene>
<dbReference type="InterPro" id="IPR004090">
    <property type="entry name" value="Chemotax_Me-accpt_rcpt"/>
</dbReference>
<dbReference type="SMART" id="SM00086">
    <property type="entry name" value="PAC"/>
    <property type="match status" value="1"/>
</dbReference>
<dbReference type="GO" id="GO:0007165">
    <property type="term" value="P:signal transduction"/>
    <property type="evidence" value="ECO:0007669"/>
    <property type="project" value="UniProtKB-KW"/>
</dbReference>
<dbReference type="CDD" id="cd00130">
    <property type="entry name" value="PAS"/>
    <property type="match status" value="1"/>
</dbReference>
<evidence type="ECO:0000256" key="11">
    <source>
        <dbReference type="SAM" id="Phobius"/>
    </source>
</evidence>
<dbReference type="GO" id="GO:0004888">
    <property type="term" value="F:transmembrane signaling receptor activity"/>
    <property type="evidence" value="ECO:0007669"/>
    <property type="project" value="InterPro"/>
</dbReference>
<dbReference type="PANTHER" id="PTHR43531:SF7">
    <property type="entry name" value="AEROTAXIS RECEPTOR"/>
    <property type="match status" value="1"/>
</dbReference>
<evidence type="ECO:0000256" key="8">
    <source>
        <dbReference type="ARBA" id="ARBA00023136"/>
    </source>
</evidence>
<dbReference type="GO" id="GO:0005886">
    <property type="term" value="C:plasma membrane"/>
    <property type="evidence" value="ECO:0007669"/>
    <property type="project" value="UniProtKB-SubCell"/>
</dbReference>
<dbReference type="SMART" id="SM00091">
    <property type="entry name" value="PAS"/>
    <property type="match status" value="1"/>
</dbReference>
<keyword evidence="7 11" id="KW-1133">Transmembrane helix</keyword>
<dbReference type="InterPro" id="IPR000014">
    <property type="entry name" value="PAS"/>
</dbReference>
<comment type="subcellular location">
    <subcellularLocation>
        <location evidence="1">Cell inner membrane</location>
        <topology evidence="1">Multi-pass membrane protein</topology>
    </subcellularLocation>
</comment>
<keyword evidence="16" id="KW-1185">Reference proteome</keyword>
<dbReference type="PANTHER" id="PTHR43531">
    <property type="entry name" value="PROTEIN ICFG"/>
    <property type="match status" value="1"/>
</dbReference>
<dbReference type="Pfam" id="PF00672">
    <property type="entry name" value="HAMP"/>
    <property type="match status" value="1"/>
</dbReference>
<feature type="domain" description="PAS" evidence="13">
    <location>
        <begin position="25"/>
        <end position="76"/>
    </location>
</feature>
<dbReference type="Pfam" id="PF00015">
    <property type="entry name" value="MCPsignal"/>
    <property type="match status" value="1"/>
</dbReference>
<evidence type="ECO:0000313" key="15">
    <source>
        <dbReference type="EMBL" id="MBQ0959130.1"/>
    </source>
</evidence>
<keyword evidence="6 11" id="KW-0812">Transmembrane</keyword>
<dbReference type="FunFam" id="1.10.287.950:FF:000001">
    <property type="entry name" value="Methyl-accepting chemotaxis sensory transducer"/>
    <property type="match status" value="1"/>
</dbReference>
<evidence type="ECO:0000256" key="3">
    <source>
        <dbReference type="ARBA" id="ARBA00022481"/>
    </source>
</evidence>
<dbReference type="PROSITE" id="PS50111">
    <property type="entry name" value="CHEMOTAXIS_TRANSDUC_2"/>
    <property type="match status" value="1"/>
</dbReference>
<keyword evidence="3" id="KW-0488">Methylation</keyword>
<evidence type="ECO:0000313" key="16">
    <source>
        <dbReference type="Proteomes" id="UP000678374"/>
    </source>
</evidence>
<keyword evidence="2" id="KW-1003">Cell membrane</keyword>
<dbReference type="InterPro" id="IPR003660">
    <property type="entry name" value="HAMP_dom"/>
</dbReference>
<evidence type="ECO:0000256" key="1">
    <source>
        <dbReference type="ARBA" id="ARBA00004429"/>
    </source>
</evidence>
<dbReference type="PROSITE" id="PS50112">
    <property type="entry name" value="PAS"/>
    <property type="match status" value="1"/>
</dbReference>
<dbReference type="Proteomes" id="UP000678374">
    <property type="component" value="Unassembled WGS sequence"/>
</dbReference>
<evidence type="ECO:0000259" key="14">
    <source>
        <dbReference type="PROSITE" id="PS50885"/>
    </source>
</evidence>
<organism evidence="15 16">
    <name type="scientific">Ideonella aquatica</name>
    <dbReference type="NCBI Taxonomy" id="2824119"/>
    <lineage>
        <taxon>Bacteria</taxon>
        <taxon>Pseudomonadati</taxon>
        <taxon>Pseudomonadota</taxon>
        <taxon>Betaproteobacteria</taxon>
        <taxon>Burkholderiales</taxon>
        <taxon>Sphaerotilaceae</taxon>
        <taxon>Ideonella</taxon>
    </lineage>
</organism>
<reference evidence="15" key="1">
    <citation type="submission" date="2021-04" db="EMBL/GenBank/DDBJ databases">
        <title>The genome sequence of Ideonella sp. 4Y11.</title>
        <authorList>
            <person name="Liu Y."/>
        </authorList>
    </citation>
    <scope>NUCLEOTIDE SEQUENCE</scope>
    <source>
        <strain evidence="15">4Y11</strain>
    </source>
</reference>
<evidence type="ECO:0000256" key="4">
    <source>
        <dbReference type="ARBA" id="ARBA00022500"/>
    </source>
</evidence>
<evidence type="ECO:0000256" key="6">
    <source>
        <dbReference type="ARBA" id="ARBA00022692"/>
    </source>
</evidence>
<evidence type="ECO:0000256" key="2">
    <source>
        <dbReference type="ARBA" id="ARBA00022475"/>
    </source>
</evidence>
<dbReference type="Gene3D" id="1.10.287.950">
    <property type="entry name" value="Methyl-accepting chemotaxis protein"/>
    <property type="match status" value="1"/>
</dbReference>
<proteinExistence type="inferred from homology"/>
<evidence type="ECO:0000256" key="7">
    <source>
        <dbReference type="ARBA" id="ARBA00022989"/>
    </source>
</evidence>
<comment type="similarity">
    <text evidence="9">Belongs to the methyl-accepting chemotaxis (MCP) protein family.</text>
</comment>
<dbReference type="PRINTS" id="PR00260">
    <property type="entry name" value="CHEMTRNSDUCR"/>
</dbReference>
<keyword evidence="4" id="KW-0145">Chemotaxis</keyword>
<feature type="transmembrane region" description="Helical" evidence="11">
    <location>
        <begin position="195"/>
        <end position="215"/>
    </location>
</feature>
<dbReference type="GO" id="GO:0052131">
    <property type="term" value="P:positive aerotaxis"/>
    <property type="evidence" value="ECO:0007669"/>
    <property type="project" value="UniProtKB-ARBA"/>
</dbReference>
<evidence type="ECO:0000256" key="5">
    <source>
        <dbReference type="ARBA" id="ARBA00022519"/>
    </source>
</evidence>
<name>A0A941BQI1_9BURK</name>
<feature type="domain" description="Methyl-accepting transducer" evidence="12">
    <location>
        <begin position="274"/>
        <end position="503"/>
    </location>
</feature>
<evidence type="ECO:0000259" key="12">
    <source>
        <dbReference type="PROSITE" id="PS50111"/>
    </source>
</evidence>
<dbReference type="InterPro" id="IPR004089">
    <property type="entry name" value="MCPsignal_dom"/>
</dbReference>
<dbReference type="PROSITE" id="PS50885">
    <property type="entry name" value="HAMP"/>
    <property type="match status" value="1"/>
</dbReference>
<feature type="domain" description="HAMP" evidence="14">
    <location>
        <begin position="217"/>
        <end position="269"/>
    </location>
</feature>
<protein>
    <submittedName>
        <fullName evidence="15">PAS domain-containing protein</fullName>
    </submittedName>
</protein>
<evidence type="ECO:0000256" key="10">
    <source>
        <dbReference type="PROSITE-ProRule" id="PRU00284"/>
    </source>
</evidence>
<keyword evidence="5" id="KW-0997">Cell inner membrane</keyword>
<dbReference type="SUPFAM" id="SSF58104">
    <property type="entry name" value="Methyl-accepting chemotaxis protein (MCP) signaling domain"/>
    <property type="match status" value="1"/>
</dbReference>
<comment type="caution">
    <text evidence="15">The sequence shown here is derived from an EMBL/GenBank/DDBJ whole genome shotgun (WGS) entry which is preliminary data.</text>
</comment>
<dbReference type="FunFam" id="3.30.450.20:FF:000046">
    <property type="entry name" value="Aerotaxis sensor receptor"/>
    <property type="match status" value="1"/>
</dbReference>